<comment type="catalytic activity">
    <reaction evidence="2">
        <text>oxidized coenzyme F420-(gamma-L-Glu)(n) + a quinol + H(+) = reduced coenzyme F420-(gamma-L-Glu)(n) + a quinone</text>
        <dbReference type="Rhea" id="RHEA:39663"/>
        <dbReference type="Rhea" id="RHEA-COMP:12939"/>
        <dbReference type="Rhea" id="RHEA-COMP:14378"/>
        <dbReference type="ChEBI" id="CHEBI:15378"/>
        <dbReference type="ChEBI" id="CHEBI:24646"/>
        <dbReference type="ChEBI" id="CHEBI:132124"/>
        <dbReference type="ChEBI" id="CHEBI:133980"/>
        <dbReference type="ChEBI" id="CHEBI:139511"/>
    </reaction>
</comment>
<dbReference type="InterPro" id="IPR004378">
    <property type="entry name" value="F420H2_quin_Rdtase"/>
</dbReference>
<dbReference type="Pfam" id="PF04075">
    <property type="entry name" value="F420H2_quin_red"/>
    <property type="match status" value="1"/>
</dbReference>
<evidence type="ECO:0000256" key="1">
    <source>
        <dbReference type="ARBA" id="ARBA00008710"/>
    </source>
</evidence>
<reference evidence="3 4" key="1">
    <citation type="submission" date="2022-03" db="EMBL/GenBank/DDBJ databases">
        <title>Mucilaginibacter sp. isolated from the gut of Protaetia brevitarsis seulensis larvae.</title>
        <authorList>
            <person name="Won M."/>
            <person name="Kim S.-J."/>
            <person name="Kwon S.-W."/>
        </authorList>
    </citation>
    <scope>NUCLEOTIDE SEQUENCE [LARGE SCALE GENOMIC DNA]</scope>
    <source>
        <strain evidence="3 4">CFWR-12</strain>
    </source>
</reference>
<dbReference type="SUPFAM" id="SSF50475">
    <property type="entry name" value="FMN-binding split barrel"/>
    <property type="match status" value="1"/>
</dbReference>
<sequence>MDEHETAEAVTTAGPGRDARIPPRWFVRTAWVVHRGIYRSTGGRLGLRPPQPGRWGMMHLTTVGRRTGKERSVIVAYFEDGPNLVTLAMNGWAAPEPAWWLNLQADPEATVVVDGESRTVRGRAAAGSERSRLWAAWRTFGDDLDAHASLRPTETAVVVLEPRTAG</sequence>
<organism evidence="3 4">
    <name type="scientific">Agromyces larvae</name>
    <dbReference type="NCBI Taxonomy" id="2929802"/>
    <lineage>
        <taxon>Bacteria</taxon>
        <taxon>Bacillati</taxon>
        <taxon>Actinomycetota</taxon>
        <taxon>Actinomycetes</taxon>
        <taxon>Micrococcales</taxon>
        <taxon>Microbacteriaceae</taxon>
        <taxon>Agromyces</taxon>
    </lineage>
</organism>
<evidence type="ECO:0000313" key="4">
    <source>
        <dbReference type="Proteomes" id="UP000832097"/>
    </source>
</evidence>
<protein>
    <submittedName>
        <fullName evidence="3">Nitroreductase/quinone reductase family protein</fullName>
    </submittedName>
</protein>
<dbReference type="Proteomes" id="UP000832097">
    <property type="component" value="Chromosome"/>
</dbReference>
<accession>A0ABY4BU56</accession>
<dbReference type="InterPro" id="IPR012349">
    <property type="entry name" value="Split_barrel_FMN-bd"/>
</dbReference>
<dbReference type="PANTHER" id="PTHR39428">
    <property type="entry name" value="F420H(2)-DEPENDENT QUINONE REDUCTASE RV1261C"/>
    <property type="match status" value="1"/>
</dbReference>
<dbReference type="Gene3D" id="2.30.110.10">
    <property type="entry name" value="Electron Transport, Fmn-binding Protein, Chain A"/>
    <property type="match status" value="1"/>
</dbReference>
<keyword evidence="4" id="KW-1185">Reference proteome</keyword>
<dbReference type="PANTHER" id="PTHR39428:SF1">
    <property type="entry name" value="F420H(2)-DEPENDENT QUINONE REDUCTASE RV1261C"/>
    <property type="match status" value="1"/>
</dbReference>
<evidence type="ECO:0000256" key="2">
    <source>
        <dbReference type="ARBA" id="ARBA00049106"/>
    </source>
</evidence>
<comment type="similarity">
    <text evidence="1">Belongs to the F420H(2)-dependent quinone reductase family.</text>
</comment>
<dbReference type="EMBL" id="CP094528">
    <property type="protein sequence ID" value="UOE42675.1"/>
    <property type="molecule type" value="Genomic_DNA"/>
</dbReference>
<proteinExistence type="inferred from homology"/>
<dbReference type="NCBIfam" id="TIGR00026">
    <property type="entry name" value="hi_GC_TIGR00026"/>
    <property type="match status" value="1"/>
</dbReference>
<dbReference type="RefSeq" id="WP_243553607.1">
    <property type="nucleotide sequence ID" value="NZ_CP094528.1"/>
</dbReference>
<gene>
    <name evidence="3" type="ORF">MTO99_10755</name>
</gene>
<evidence type="ECO:0000313" key="3">
    <source>
        <dbReference type="EMBL" id="UOE42675.1"/>
    </source>
</evidence>
<name>A0ABY4BU56_9MICO</name>